<dbReference type="Proteomes" id="UP000183760">
    <property type="component" value="Unassembled WGS sequence"/>
</dbReference>
<dbReference type="InterPro" id="IPR021848">
    <property type="entry name" value="HODM_asu-like"/>
</dbReference>
<organism evidence="1 4">
    <name type="scientific">Myxococcus fulvus</name>
    <dbReference type="NCBI Taxonomy" id="33"/>
    <lineage>
        <taxon>Bacteria</taxon>
        <taxon>Pseudomonadati</taxon>
        <taxon>Myxococcota</taxon>
        <taxon>Myxococcia</taxon>
        <taxon>Myxococcales</taxon>
        <taxon>Cystobacterineae</taxon>
        <taxon>Myxococcaceae</taxon>
        <taxon>Myxococcus</taxon>
    </lineage>
</organism>
<sequence>MARILIPAAPDLKGEVRISFAPGFRDALRCARNGRLYFSRARSFVHVLPYFPFEQDAYAMALGVRALRPGETLIEVDAAHYRAELALKASLLGEDPHARFQAQPGTGPQQWEVLRLLLSRMAEQTPESFTLRADDDGRWHWHNTLTDQAASFTPGQEDSLPFAPLDWVGRQVQEDLLVLDGTREGYPLIAGQLCFPSGWSLGEKLGKSLLAVHAPVPGFAEQMGRGTLKLLEGLKPGRPVTRCNWAVTVTDRLCMEPRFFPEWRHLFEDLTPDNAGERCFLRLERQTLSRLPETGAILFTIHTYVAPVAGEVPTPERRQGLARVLATVPDDMSGYKRLGPLREPLLAYLTRLDAC</sequence>
<dbReference type="AlphaFoldDB" id="A0A511T9I1"/>
<gene>
    <name evidence="1" type="ORF">MFU01_58770</name>
    <name evidence="2" type="ORF">SAMN05443572_112111</name>
</gene>
<evidence type="ECO:0000313" key="1">
    <source>
        <dbReference type="EMBL" id="GEN10840.1"/>
    </source>
</evidence>
<dbReference type="Proteomes" id="UP000321514">
    <property type="component" value="Unassembled WGS sequence"/>
</dbReference>
<protein>
    <recommendedName>
        <fullName evidence="5">DUF3445 domain-containing protein</fullName>
    </recommendedName>
</protein>
<accession>A0A511T9I1</accession>
<reference evidence="2 3" key="1">
    <citation type="submission" date="2016-10" db="EMBL/GenBank/DDBJ databases">
        <authorList>
            <person name="Varghese N."/>
            <person name="Submissions S."/>
        </authorList>
    </citation>
    <scope>NUCLEOTIDE SEQUENCE [LARGE SCALE GENOMIC DNA]</scope>
    <source>
        <strain evidence="2 3">DSM 16525</strain>
    </source>
</reference>
<proteinExistence type="predicted"/>
<name>A0A511T9I1_MYXFU</name>
<comment type="caution">
    <text evidence="1">The sequence shown here is derived from an EMBL/GenBank/DDBJ whole genome shotgun (WGS) entry which is preliminary data.</text>
</comment>
<dbReference type="Pfam" id="PF11927">
    <property type="entry name" value="HODM_asu-like"/>
    <property type="match status" value="1"/>
</dbReference>
<dbReference type="EMBL" id="BJXR01000040">
    <property type="protein sequence ID" value="GEN10840.1"/>
    <property type="molecule type" value="Genomic_DNA"/>
</dbReference>
<evidence type="ECO:0000313" key="2">
    <source>
        <dbReference type="EMBL" id="SEU37469.1"/>
    </source>
</evidence>
<reference evidence="1 4" key="2">
    <citation type="submission" date="2019-07" db="EMBL/GenBank/DDBJ databases">
        <title>Whole genome shotgun sequence of Myxococcus fulvus NBRC 100333.</title>
        <authorList>
            <person name="Hosoyama A."/>
            <person name="Uohara A."/>
            <person name="Ohji S."/>
            <person name="Ichikawa N."/>
        </authorList>
    </citation>
    <scope>NUCLEOTIDE SEQUENCE [LARGE SCALE GENOMIC DNA]</scope>
    <source>
        <strain evidence="1 4">NBRC 100333</strain>
    </source>
</reference>
<evidence type="ECO:0000313" key="3">
    <source>
        <dbReference type="Proteomes" id="UP000183760"/>
    </source>
</evidence>
<keyword evidence="3" id="KW-1185">Reference proteome</keyword>
<dbReference type="STRING" id="1334629.MFUL124B02_41055"/>
<evidence type="ECO:0008006" key="5">
    <source>
        <dbReference type="Google" id="ProtNLM"/>
    </source>
</evidence>
<evidence type="ECO:0000313" key="4">
    <source>
        <dbReference type="Proteomes" id="UP000321514"/>
    </source>
</evidence>
<dbReference type="EMBL" id="FOIB01000012">
    <property type="protein sequence ID" value="SEU37469.1"/>
    <property type="molecule type" value="Genomic_DNA"/>
</dbReference>